<dbReference type="GO" id="GO:0006631">
    <property type="term" value="P:fatty acid metabolic process"/>
    <property type="evidence" value="ECO:0007669"/>
    <property type="project" value="TreeGrafter"/>
</dbReference>
<sequence length="568" mass="61333">MTITASAVHETINRFTAPSGPFAVGERYISGERFKAFTNAAETLPDLLAMLTHHGDREFLVFENHRMTYRQFMDDAEVLAAALQQEFKIRPGDRVAIAMRNCIDWMVIFAAAARIGAVVVPINSWGSAEELEFTVRDCGAKVMAADATRAALAGQSTEFESVDIILSDVEGRLDIEAHLRTTLLSALIARNRGGQCLPASPANSDTALLMYTSGSTGRPKGVIYRHVAIGQAIMNMIFLGALGIEMGGSMDLRGGATAESGLVTVPLFHATGLLSGFLLPGMLGQKVVLMRKWDAREALQLIAREKVTMMATVPAILKDLLTHPEFINTDVSSLSRISAAGAATPADLPGLVEQRLGIVIRSAGYGMTETTAMCAAMSGPVFDLAPLACGIPSPIMDVRIADTPDSDGIAGEVQLRGVTVTPGYWHQEAMTQQAFTNDGWLRTGDVGHIDENGFLHITGRIKDIVIRGGENIYPIEIENVAYRHPEIKEAAAFGVPDDTMGEELVLVCHPFDIGSMTEGDLRQHLAAQLPSFKVPKYILLSADPLPRNASEKIHRLALRNRFTDAAAR</sequence>
<evidence type="ECO:0000256" key="1">
    <source>
        <dbReference type="ARBA" id="ARBA00006432"/>
    </source>
</evidence>
<dbReference type="InterPro" id="IPR020845">
    <property type="entry name" value="AMP-binding_CS"/>
</dbReference>
<accession>A0A1X0AWN5</accession>
<dbReference type="Pfam" id="PF13193">
    <property type="entry name" value="AMP-binding_C"/>
    <property type="match status" value="1"/>
</dbReference>
<dbReference type="GO" id="GO:0031956">
    <property type="term" value="F:medium-chain fatty acid-CoA ligase activity"/>
    <property type="evidence" value="ECO:0007669"/>
    <property type="project" value="TreeGrafter"/>
</dbReference>
<evidence type="ECO:0000313" key="6">
    <source>
        <dbReference type="Proteomes" id="UP000192448"/>
    </source>
</evidence>
<feature type="domain" description="AMP-binding enzyme C-terminal" evidence="4">
    <location>
        <begin position="476"/>
        <end position="552"/>
    </location>
</feature>
<dbReference type="Gene3D" id="3.30.300.30">
    <property type="match status" value="1"/>
</dbReference>
<dbReference type="Proteomes" id="UP000192448">
    <property type="component" value="Unassembled WGS sequence"/>
</dbReference>
<dbReference type="AlphaFoldDB" id="A0A1X0AWN5"/>
<evidence type="ECO:0000259" key="4">
    <source>
        <dbReference type="Pfam" id="PF13193"/>
    </source>
</evidence>
<dbReference type="InterPro" id="IPR000873">
    <property type="entry name" value="AMP-dep_synth/lig_dom"/>
</dbReference>
<feature type="domain" description="AMP-dependent synthetase/ligase" evidence="3">
    <location>
        <begin position="53"/>
        <end position="425"/>
    </location>
</feature>
<comment type="similarity">
    <text evidence="1">Belongs to the ATP-dependent AMP-binding enzyme family.</text>
</comment>
<keyword evidence="2" id="KW-0436">Ligase</keyword>
<dbReference type="EMBL" id="MVHF01000016">
    <property type="protein sequence ID" value="ORA34484.1"/>
    <property type="molecule type" value="Genomic_DNA"/>
</dbReference>
<dbReference type="Pfam" id="PF00501">
    <property type="entry name" value="AMP-binding"/>
    <property type="match status" value="1"/>
</dbReference>
<evidence type="ECO:0008006" key="7">
    <source>
        <dbReference type="Google" id="ProtNLM"/>
    </source>
</evidence>
<protein>
    <recommendedName>
        <fullName evidence="7">Fatty acid--CoA ligase</fullName>
    </recommendedName>
</protein>
<dbReference type="STRING" id="1927124.BST13_17245"/>
<dbReference type="Gene3D" id="3.40.50.12780">
    <property type="entry name" value="N-terminal domain of ligase-like"/>
    <property type="match status" value="1"/>
</dbReference>
<comment type="caution">
    <text evidence="5">The sequence shown here is derived from an EMBL/GenBank/DDBJ whole genome shotgun (WGS) entry which is preliminary data.</text>
</comment>
<dbReference type="PROSITE" id="PS00455">
    <property type="entry name" value="AMP_BINDING"/>
    <property type="match status" value="1"/>
</dbReference>
<keyword evidence="6" id="KW-1185">Reference proteome</keyword>
<dbReference type="OrthoDB" id="9803968at2"/>
<evidence type="ECO:0000259" key="3">
    <source>
        <dbReference type="Pfam" id="PF00501"/>
    </source>
</evidence>
<dbReference type="InterPro" id="IPR025110">
    <property type="entry name" value="AMP-bd_C"/>
</dbReference>
<name>A0A1X0AWN5_9MYCO</name>
<dbReference type="InterPro" id="IPR042099">
    <property type="entry name" value="ANL_N_sf"/>
</dbReference>
<dbReference type="PANTHER" id="PTHR43201:SF5">
    <property type="entry name" value="MEDIUM-CHAIN ACYL-COA LIGASE ACSF2, MITOCHONDRIAL"/>
    <property type="match status" value="1"/>
</dbReference>
<dbReference type="SUPFAM" id="SSF56801">
    <property type="entry name" value="Acetyl-CoA synthetase-like"/>
    <property type="match status" value="1"/>
</dbReference>
<evidence type="ECO:0000256" key="2">
    <source>
        <dbReference type="ARBA" id="ARBA00022598"/>
    </source>
</evidence>
<organism evidence="5 6">
    <name type="scientific">Mycobacterium aquaticum</name>
    <dbReference type="NCBI Taxonomy" id="1927124"/>
    <lineage>
        <taxon>Bacteria</taxon>
        <taxon>Bacillati</taxon>
        <taxon>Actinomycetota</taxon>
        <taxon>Actinomycetes</taxon>
        <taxon>Mycobacteriales</taxon>
        <taxon>Mycobacteriaceae</taxon>
        <taxon>Mycobacterium</taxon>
    </lineage>
</organism>
<evidence type="ECO:0000313" key="5">
    <source>
        <dbReference type="EMBL" id="ORA34484.1"/>
    </source>
</evidence>
<proteinExistence type="inferred from homology"/>
<reference evidence="5 6" key="1">
    <citation type="submission" date="2017-02" db="EMBL/GenBank/DDBJ databases">
        <title>The new phylogeny of genus Mycobacterium.</title>
        <authorList>
            <person name="Tortoli E."/>
            <person name="Trovato A."/>
            <person name="Cirillo D.M."/>
        </authorList>
    </citation>
    <scope>NUCLEOTIDE SEQUENCE [LARGE SCALE GENOMIC DNA]</scope>
    <source>
        <strain evidence="5 6">RW6</strain>
    </source>
</reference>
<gene>
    <name evidence="5" type="ORF">BST13_17245</name>
</gene>
<dbReference type="PANTHER" id="PTHR43201">
    <property type="entry name" value="ACYL-COA SYNTHETASE"/>
    <property type="match status" value="1"/>
</dbReference>
<dbReference type="InterPro" id="IPR045851">
    <property type="entry name" value="AMP-bd_C_sf"/>
</dbReference>
<dbReference type="RefSeq" id="WP_083165234.1">
    <property type="nucleotide sequence ID" value="NZ_MVHF01000016.1"/>
</dbReference>